<dbReference type="EMBL" id="LFYR01001803">
    <property type="protein sequence ID" value="KMZ59300.1"/>
    <property type="molecule type" value="Genomic_DNA"/>
</dbReference>
<name>A0A0K9NTL6_ZOSMR</name>
<evidence type="ECO:0008006" key="3">
    <source>
        <dbReference type="Google" id="ProtNLM"/>
    </source>
</evidence>
<dbReference type="STRING" id="29655.A0A0K9NTL6"/>
<protein>
    <recommendedName>
        <fullName evidence="3">DHHA1 domain-containing protein</fullName>
    </recommendedName>
</protein>
<organism evidence="1 2">
    <name type="scientific">Zostera marina</name>
    <name type="common">Eelgrass</name>
    <dbReference type="NCBI Taxonomy" id="29655"/>
    <lineage>
        <taxon>Eukaryota</taxon>
        <taxon>Viridiplantae</taxon>
        <taxon>Streptophyta</taxon>
        <taxon>Embryophyta</taxon>
        <taxon>Tracheophyta</taxon>
        <taxon>Spermatophyta</taxon>
        <taxon>Magnoliopsida</taxon>
        <taxon>Liliopsida</taxon>
        <taxon>Zosteraceae</taxon>
        <taxon>Zostera</taxon>
    </lineage>
</organism>
<evidence type="ECO:0000313" key="1">
    <source>
        <dbReference type="EMBL" id="KMZ59300.1"/>
    </source>
</evidence>
<proteinExistence type="predicted"/>
<dbReference type="Gene3D" id="3.10.310.30">
    <property type="match status" value="1"/>
</dbReference>
<sequence>MRKVAVAYHYPCVDGVFAALAAHLYFSITKSQVAFFPNTVYDPIGVEILASEDFDEIYLLDFVGPQGFVSELSSKVKSIIILDHHKTSVEMFSHVIFPRQNVHVVIDMNRSGATIAYDFFKEKLSQEKTECNNLPYGNMIDESEIERIKYLFKLVEDGDLWRWALPNSKAFSSGLKDLNIEFNANLNPCLFHQLLALEPNELINKGLVVLRLNQKLINAALDKSYQIALGNGQFDNCLATNADDISHLRSELGEQLARKSKALKLRGIGAIVYKLAELNNDNMLKISLRSVDFEDTTVISQSFGGGGHRSASSFMLKSEDLEIWKKSVYSCQRSK</sequence>
<dbReference type="Proteomes" id="UP000036987">
    <property type="component" value="Unassembled WGS sequence"/>
</dbReference>
<dbReference type="AlphaFoldDB" id="A0A0K9NTL6"/>
<comment type="caution">
    <text evidence="1">The sequence shown here is derived from an EMBL/GenBank/DDBJ whole genome shotgun (WGS) entry which is preliminary data.</text>
</comment>
<dbReference type="OrthoDB" id="443832at2759"/>
<reference evidence="2" key="1">
    <citation type="journal article" date="2016" name="Nature">
        <title>The genome of the seagrass Zostera marina reveals angiosperm adaptation to the sea.</title>
        <authorList>
            <person name="Olsen J.L."/>
            <person name="Rouze P."/>
            <person name="Verhelst B."/>
            <person name="Lin Y.-C."/>
            <person name="Bayer T."/>
            <person name="Collen J."/>
            <person name="Dattolo E."/>
            <person name="De Paoli E."/>
            <person name="Dittami S."/>
            <person name="Maumus F."/>
            <person name="Michel G."/>
            <person name="Kersting A."/>
            <person name="Lauritano C."/>
            <person name="Lohaus R."/>
            <person name="Toepel M."/>
            <person name="Tonon T."/>
            <person name="Vanneste K."/>
            <person name="Amirebrahimi M."/>
            <person name="Brakel J."/>
            <person name="Bostroem C."/>
            <person name="Chovatia M."/>
            <person name="Grimwood J."/>
            <person name="Jenkins J.W."/>
            <person name="Jueterbock A."/>
            <person name="Mraz A."/>
            <person name="Stam W.T."/>
            <person name="Tice H."/>
            <person name="Bornberg-Bauer E."/>
            <person name="Green P.J."/>
            <person name="Pearson G.A."/>
            <person name="Procaccini G."/>
            <person name="Duarte C.M."/>
            <person name="Schmutz J."/>
            <person name="Reusch T.B.H."/>
            <person name="Van de Peer Y."/>
        </authorList>
    </citation>
    <scope>NUCLEOTIDE SEQUENCE [LARGE SCALE GENOMIC DNA]</scope>
    <source>
        <strain evidence="2">cv. Finnish</strain>
    </source>
</reference>
<dbReference type="SUPFAM" id="SSF64182">
    <property type="entry name" value="DHH phosphoesterases"/>
    <property type="match status" value="1"/>
</dbReference>
<dbReference type="InterPro" id="IPR038763">
    <property type="entry name" value="DHH_sf"/>
</dbReference>
<accession>A0A0K9NTL6</accession>
<dbReference type="OMA" id="CGVVHFD"/>
<dbReference type="PANTHER" id="PTHR46922">
    <property type="entry name" value="DHHA1 DOMAIN PROTEIN"/>
    <property type="match status" value="1"/>
</dbReference>
<dbReference type="PANTHER" id="PTHR46922:SF4">
    <property type="entry name" value="DHHA1 DOMAIN PROTEIN"/>
    <property type="match status" value="1"/>
</dbReference>
<gene>
    <name evidence="1" type="ORF">ZOSMA_6G02370</name>
</gene>
<evidence type="ECO:0000313" key="2">
    <source>
        <dbReference type="Proteomes" id="UP000036987"/>
    </source>
</evidence>
<keyword evidence="2" id="KW-1185">Reference proteome</keyword>